<proteinExistence type="predicted"/>
<name>D2J719_9STAP</name>
<dbReference type="AlphaFoldDB" id="D2J719"/>
<reference evidence="1" key="1">
    <citation type="submission" date="2009-08" db="EMBL/GenBank/DDBJ databases">
        <authorList>
            <person name="Gill J."/>
            <person name="Borman J."/>
            <person name="Shetty J."/>
            <person name="Hostetler J."/>
            <person name="Durkin S."/>
            <person name="Montgomery B."/>
        </authorList>
    </citation>
    <scope>NUCLEOTIDE SEQUENCE</scope>
    <source>
        <strain evidence="1">CDC3</strain>
        <plasmid evidence="1">SAP020A</plasmid>
    </source>
</reference>
<reference evidence="1" key="2">
    <citation type="submission" date="2009-12" db="EMBL/GenBank/DDBJ databases">
        <authorList>
            <person name="Summers A.O."/>
            <person name="Shearer J."/>
            <person name="Wireman J."/>
        </authorList>
    </citation>
    <scope>NUCLEOTIDE SEQUENCE</scope>
    <source>
        <strain evidence="1">CDC3</strain>
        <plasmid evidence="1">SAP020A</plasmid>
    </source>
</reference>
<gene>
    <name evidence="1" type="ORF">SAP020A_075</name>
</gene>
<organism evidence="1">
    <name type="scientific">Staphylococcus sp. CDC3</name>
    <dbReference type="NCBI Taxonomy" id="678601"/>
    <lineage>
        <taxon>Bacteria</taxon>
        <taxon>Bacillati</taxon>
        <taxon>Bacillota</taxon>
        <taxon>Bacilli</taxon>
        <taxon>Bacillales</taxon>
        <taxon>Staphylococcaceae</taxon>
        <taxon>Staphylococcus</taxon>
    </lineage>
</organism>
<sequence>MSKVTEVSIDLIETIEQVNEELSFNGNNSEVVHQDHEIISRIEAENHTTLEVVFNILDLKMHTLNLKGYILAIYEKAIEKFDVDEEFEMLWSTEFGKHNGFSPREFIRILEEDEAYFKEQLNELQNQKQ</sequence>
<dbReference type="EMBL" id="GQ900386">
    <property type="protein sequence ID" value="ADA61650.1"/>
    <property type="molecule type" value="Genomic_DNA"/>
</dbReference>
<accession>D2J719</accession>
<evidence type="ECO:0000313" key="1">
    <source>
        <dbReference type="EMBL" id="ADA61650.1"/>
    </source>
</evidence>
<keyword evidence="1" id="KW-0614">Plasmid</keyword>
<dbReference type="RefSeq" id="WP_012818041.1">
    <property type="nucleotide sequence ID" value="NC_013373.1"/>
</dbReference>
<protein>
    <submittedName>
        <fullName evidence="1">Uncharacterized protein</fullName>
    </submittedName>
</protein>
<geneLocation type="plasmid" evidence="1">
    <name>SAP020A</name>
</geneLocation>